<dbReference type="Proteomes" id="UP000794436">
    <property type="component" value="Unassembled WGS sequence"/>
</dbReference>
<organism evidence="3 4">
    <name type="scientific">Pythium oligandrum</name>
    <name type="common">Mycoparasitic fungus</name>
    <dbReference type="NCBI Taxonomy" id="41045"/>
    <lineage>
        <taxon>Eukaryota</taxon>
        <taxon>Sar</taxon>
        <taxon>Stramenopiles</taxon>
        <taxon>Oomycota</taxon>
        <taxon>Peronosporomycetes</taxon>
        <taxon>Pythiales</taxon>
        <taxon>Pythiaceae</taxon>
        <taxon>Pythium</taxon>
    </lineage>
</organism>
<accession>A0A8K1C653</accession>
<dbReference type="PANTHER" id="PTHR21377">
    <property type="entry name" value="PROTEIN FAM210B, MITOCHONDRIAL"/>
    <property type="match status" value="1"/>
</dbReference>
<feature type="domain" description="DUF1279" evidence="2">
    <location>
        <begin position="95"/>
        <end position="129"/>
    </location>
</feature>
<gene>
    <name evidence="3" type="ORF">Poli38472_003063</name>
</gene>
<dbReference type="InterPro" id="IPR045866">
    <property type="entry name" value="FAM210A/B-like"/>
</dbReference>
<dbReference type="AlphaFoldDB" id="A0A8K1C653"/>
<dbReference type="Pfam" id="PF06916">
    <property type="entry name" value="FAM210A-B_dom"/>
    <property type="match status" value="2"/>
</dbReference>
<feature type="domain" description="DUF1279" evidence="2">
    <location>
        <begin position="153"/>
        <end position="207"/>
    </location>
</feature>
<feature type="transmembrane region" description="Helical" evidence="1">
    <location>
        <begin position="103"/>
        <end position="126"/>
    </location>
</feature>
<keyword evidence="1" id="KW-0812">Transmembrane</keyword>
<dbReference type="GO" id="GO:0005739">
    <property type="term" value="C:mitochondrion"/>
    <property type="evidence" value="ECO:0007669"/>
    <property type="project" value="TreeGrafter"/>
</dbReference>
<evidence type="ECO:0000313" key="4">
    <source>
        <dbReference type="Proteomes" id="UP000794436"/>
    </source>
</evidence>
<keyword evidence="1" id="KW-0472">Membrane</keyword>
<proteinExistence type="predicted"/>
<comment type="caution">
    <text evidence="3">The sequence shown here is derived from an EMBL/GenBank/DDBJ whole genome shotgun (WGS) entry which is preliminary data.</text>
</comment>
<dbReference type="EMBL" id="SPLM01000144">
    <property type="protein sequence ID" value="TMW57138.1"/>
    <property type="molecule type" value="Genomic_DNA"/>
</dbReference>
<name>A0A8K1C653_PYTOL</name>
<keyword evidence="1" id="KW-1133">Transmembrane helix</keyword>
<protein>
    <recommendedName>
        <fullName evidence="2">DUF1279 domain-containing protein</fullName>
    </recommendedName>
</protein>
<evidence type="ECO:0000256" key="1">
    <source>
        <dbReference type="SAM" id="Phobius"/>
    </source>
</evidence>
<evidence type="ECO:0000313" key="3">
    <source>
        <dbReference type="EMBL" id="TMW57138.1"/>
    </source>
</evidence>
<sequence length="225" mass="25009">MLALHRLMAQGVRRSAVKMTPVCPTASAQPATRSLTQATPMRQLWSRARSPVLLRRSQVWLVHTRLTSSANEAVKKTAGERRQEMVEKGKSGWSKLKELWRQYGMVAVGTYFSMYFTVLGSIYVAIEQGWVSTKRTSRSEGENGEANADFNVVTATNKVVTWAEDMGIAKHLDLQRVNAKTGSFVIAWVATKFTEPLRLAVTLAITPRIARLVGRAPKLPKAPKV</sequence>
<keyword evidence="4" id="KW-1185">Reference proteome</keyword>
<dbReference type="PANTHER" id="PTHR21377:SF18">
    <property type="entry name" value="DUF1279 DOMAIN-CONTAINING PROTEIN"/>
    <property type="match status" value="1"/>
</dbReference>
<dbReference type="InterPro" id="IPR009688">
    <property type="entry name" value="FAM210A/B-like_dom"/>
</dbReference>
<reference evidence="3" key="1">
    <citation type="submission" date="2019-03" db="EMBL/GenBank/DDBJ databases">
        <title>Long read genome sequence of the mycoparasitic Pythium oligandrum ATCC 38472 isolated from sugarbeet rhizosphere.</title>
        <authorList>
            <person name="Gaulin E."/>
        </authorList>
    </citation>
    <scope>NUCLEOTIDE SEQUENCE</scope>
    <source>
        <strain evidence="3">ATCC 38472_TT</strain>
    </source>
</reference>
<evidence type="ECO:0000259" key="2">
    <source>
        <dbReference type="Pfam" id="PF06916"/>
    </source>
</evidence>
<dbReference type="OrthoDB" id="426386at2759"/>